<organism evidence="3 4">
    <name type="scientific">Burkholderia aenigmatica</name>
    <dbReference type="NCBI Taxonomy" id="2015348"/>
    <lineage>
        <taxon>Bacteria</taxon>
        <taxon>Pseudomonadati</taxon>
        <taxon>Pseudomonadota</taxon>
        <taxon>Betaproteobacteria</taxon>
        <taxon>Burkholderiales</taxon>
        <taxon>Burkholderiaceae</taxon>
        <taxon>Burkholderia</taxon>
        <taxon>Burkholderia cepacia complex</taxon>
    </lineage>
</organism>
<evidence type="ECO:0000259" key="2">
    <source>
        <dbReference type="PROSITE" id="PS50965"/>
    </source>
</evidence>
<dbReference type="Proteomes" id="UP000214600">
    <property type="component" value="Unassembled WGS sequence"/>
</dbReference>
<dbReference type="EMBL" id="NKFA01000043">
    <property type="protein sequence ID" value="OXI31839.1"/>
    <property type="molecule type" value="Genomic_DNA"/>
</dbReference>
<feature type="domain" description="NERD" evidence="2">
    <location>
        <begin position="37"/>
        <end position="163"/>
    </location>
</feature>
<dbReference type="Pfam" id="PF08378">
    <property type="entry name" value="NERD"/>
    <property type="match status" value="1"/>
</dbReference>
<accession>A0A228HPJ0</accession>
<dbReference type="InterPro" id="IPR011528">
    <property type="entry name" value="NERD"/>
</dbReference>
<dbReference type="RefSeq" id="WP_059889219.1">
    <property type="nucleotide sequence ID" value="NZ_CP091649.1"/>
</dbReference>
<reference evidence="3 4" key="2">
    <citation type="submission" date="2017-08" db="EMBL/GenBank/DDBJ databases">
        <title>WGS of novel Burkholderia cepaca complex species.</title>
        <authorList>
            <person name="Lipuma J."/>
            <person name="Spilker T."/>
        </authorList>
    </citation>
    <scope>NUCLEOTIDE SEQUENCE [LARGE SCALE GENOMIC DNA]</scope>
    <source>
        <strain evidence="3 4">AU17325</strain>
    </source>
</reference>
<evidence type="ECO:0000313" key="4">
    <source>
        <dbReference type="Proteomes" id="UP000214600"/>
    </source>
</evidence>
<feature type="region of interest" description="Disordered" evidence="1">
    <location>
        <begin position="21"/>
        <end position="43"/>
    </location>
</feature>
<protein>
    <submittedName>
        <fullName evidence="3">Nuclease</fullName>
    </submittedName>
</protein>
<evidence type="ECO:0000256" key="1">
    <source>
        <dbReference type="SAM" id="MobiDB-lite"/>
    </source>
</evidence>
<reference evidence="4" key="1">
    <citation type="submission" date="2017-06" db="EMBL/GenBank/DDBJ databases">
        <authorList>
            <person name="LiPuma J."/>
            <person name="Spilker T."/>
        </authorList>
    </citation>
    <scope>NUCLEOTIDE SEQUENCE [LARGE SCALE GENOMIC DNA]</scope>
    <source>
        <strain evidence="4">AU17325</strain>
    </source>
</reference>
<proteinExistence type="predicted"/>
<sequence>MSSILIFAFIGGSLYMAFRKQRPTQPSNPPVSRSHASGDAGEARVRTELDRVLSWLCGDDYYVHPTALLLNHAPGTDFPTAEVDHLVIAPFGIFVVETKHWSARIAPGSDATKLLCHLPGGRLEERRSPLNQNRSKVAFLRSMLPAMWDVHGVGVFSSDVCTLSPALPIDLIRASDLSHWLREKKNRHALSGRPSIKVQLARDAIRRLSVDDPTGAAIEIHRRKIQQSLPI</sequence>
<dbReference type="PROSITE" id="PS50965">
    <property type="entry name" value="NERD"/>
    <property type="match status" value="1"/>
</dbReference>
<dbReference type="AlphaFoldDB" id="A0A228HPJ0"/>
<name>A0A228HPJ0_9BURK</name>
<gene>
    <name evidence="3" type="ORF">CFB84_41960</name>
</gene>
<evidence type="ECO:0000313" key="3">
    <source>
        <dbReference type="EMBL" id="OXI31839.1"/>
    </source>
</evidence>
<comment type="caution">
    <text evidence="3">The sequence shown here is derived from an EMBL/GenBank/DDBJ whole genome shotgun (WGS) entry which is preliminary data.</text>
</comment>
<dbReference type="OrthoDB" id="5782056at2"/>